<gene>
    <name evidence="2" type="ordered locus">M1425_0454</name>
</gene>
<dbReference type="AlphaFoldDB" id="C3MUT1"/>
<organism evidence="2 3">
    <name type="scientific">Saccharolobus islandicus (strain M.14.25 / Kamchatka #1)</name>
    <name type="common">Sulfolobus islandicus</name>
    <dbReference type="NCBI Taxonomy" id="427317"/>
    <lineage>
        <taxon>Archaea</taxon>
        <taxon>Thermoproteota</taxon>
        <taxon>Thermoprotei</taxon>
        <taxon>Sulfolobales</taxon>
        <taxon>Sulfolobaceae</taxon>
        <taxon>Saccharolobus</taxon>
    </lineage>
</organism>
<reference evidence="2 3" key="1">
    <citation type="journal article" date="2009" name="Proc. Natl. Acad. Sci. U.S.A.">
        <title>Biogeography of the Sulfolobus islandicus pan-genome.</title>
        <authorList>
            <person name="Reno M.L."/>
            <person name="Held N.L."/>
            <person name="Fields C.J."/>
            <person name="Burke P.V."/>
            <person name="Whitaker R.J."/>
        </authorList>
    </citation>
    <scope>NUCLEOTIDE SEQUENCE [LARGE SCALE GENOMIC DNA]</scope>
    <source>
        <strain evidence="3">M.14.25 / Kamchatka #1</strain>
    </source>
</reference>
<dbReference type="Gene3D" id="1.20.120.330">
    <property type="entry name" value="Nucleotidyltransferases domain 2"/>
    <property type="match status" value="1"/>
</dbReference>
<dbReference type="KEGG" id="sia:M1425_0454"/>
<name>C3MUT1_SACI4</name>
<dbReference type="RefSeq" id="WP_012710592.1">
    <property type="nucleotide sequence ID" value="NC_012588.1"/>
</dbReference>
<evidence type="ECO:0000259" key="1">
    <source>
        <dbReference type="PROSITE" id="PS50910"/>
    </source>
</evidence>
<protein>
    <submittedName>
        <fullName evidence="2">HEPN domain protein</fullName>
    </submittedName>
</protein>
<dbReference type="SUPFAM" id="SSF81593">
    <property type="entry name" value="Nucleotidyltransferase substrate binding subunit/domain"/>
    <property type="match status" value="1"/>
</dbReference>
<dbReference type="InterPro" id="IPR007842">
    <property type="entry name" value="HEPN_dom"/>
</dbReference>
<feature type="domain" description="HEPN" evidence="1">
    <location>
        <begin position="11"/>
        <end position="129"/>
    </location>
</feature>
<dbReference type="GeneID" id="7794406"/>
<dbReference type="HOGENOM" id="CLU_153285_0_0_2"/>
<dbReference type="Pfam" id="PF05168">
    <property type="entry name" value="HEPN"/>
    <property type="match status" value="1"/>
</dbReference>
<evidence type="ECO:0000313" key="3">
    <source>
        <dbReference type="Proteomes" id="UP000001350"/>
    </source>
</evidence>
<dbReference type="Proteomes" id="UP000001350">
    <property type="component" value="Chromosome"/>
</dbReference>
<proteinExistence type="predicted"/>
<sequence>MNNINLAEGLLQEARIRIAYAELDLKENKDFAFCIRLSQEAVELSIKAMLRTLSIEYSKTHDPGKILEANKDTLPEWLRQELNNITYASRWLRAEREPSMYGDEIEGIPPNKLYNEDYCVKALEVAKHVFKLAEKLLNEIKK</sequence>
<dbReference type="PROSITE" id="PS50910">
    <property type="entry name" value="HEPN"/>
    <property type="match status" value="1"/>
</dbReference>
<accession>C3MUT1</accession>
<dbReference type="SMART" id="SM00748">
    <property type="entry name" value="HEPN"/>
    <property type="match status" value="1"/>
</dbReference>
<dbReference type="EMBL" id="CP001400">
    <property type="protein sequence ID" value="ACP37315.1"/>
    <property type="molecule type" value="Genomic_DNA"/>
</dbReference>
<evidence type="ECO:0000313" key="2">
    <source>
        <dbReference type="EMBL" id="ACP37315.1"/>
    </source>
</evidence>